<proteinExistence type="predicted"/>
<dbReference type="PANTHER" id="PTHR35191">
    <property type="entry name" value="PROPHAGE SIDE TAIL FIBER PROTEIN HOMOLOG STFQ-RELATED"/>
    <property type="match status" value="1"/>
</dbReference>
<dbReference type="GO" id="GO:0019062">
    <property type="term" value="P:virion attachment to host cell"/>
    <property type="evidence" value="ECO:0007669"/>
    <property type="project" value="InterPro"/>
</dbReference>
<reference evidence="5 6" key="1">
    <citation type="submission" date="2013-10" db="EMBL/GenBank/DDBJ databases">
        <title>Antibiotic resistance diversity of beta-lactamase producers in the General Hospital Vienna.</title>
        <authorList>
            <person name="Barisic I."/>
            <person name="Mitteregger D."/>
            <person name="Hirschl A.M."/>
            <person name="Noehammer C."/>
            <person name="Wiesinger-Mayr H."/>
        </authorList>
    </citation>
    <scope>NUCLEOTIDE SEQUENCE [LARGE SCALE GENOMIC DNA]</scope>
    <source>
        <strain evidence="5 6">ISC11</strain>
    </source>
</reference>
<dbReference type="EMBL" id="CBWP010000054">
    <property type="protein sequence ID" value="CDL39062.1"/>
    <property type="molecule type" value="Genomic_DNA"/>
</dbReference>
<dbReference type="InterPro" id="IPR051934">
    <property type="entry name" value="Phage_Tail_Fiber_Structural"/>
</dbReference>
<comment type="subcellular location">
    <subcellularLocation>
        <location evidence="1">Virion</location>
    </subcellularLocation>
</comment>
<dbReference type="Pfam" id="PF03406">
    <property type="entry name" value="Phage_fiber_2"/>
    <property type="match status" value="1"/>
</dbReference>
<sequence length="667" mass="72119">MSQTAITLAFEHWKAQQGATGEPVLLDEFVFANVPGLNPDTPVDRSEAMPPVEQIVHRQPVTRTGVVNENGVVYSAVLGADVGDFSFNWIGLLNKASGTLAMIVHAPLQQKLKTAEGQQGNVLTRSFLMEYNGAQTETGITTPAETWQIDFTARMAGMDERQRLENADIYGAAAFFGDGYLVGKTGNQFFVTKGTGYVAGLRTSLAANQNITVTTKPVKVWLDVCWTGALTSVWNVQSKITVAENLADYVQNGVQHYVFAVASIDVNGNITDLRPKGTLNEQQASDALKKHEQSRNHPDATTSEKGFTQLSSATDSTSEELAATLKAVKIAMDNANARLAKERNGGDVPNKPLFIQNIGLQETVNKAAGAVQRSEVQTSQDDITAGKLLVNGSAIAVRGIRAINGGQVDDANNLPVNAVSFVYGDAKNSPSGNTGTILDVSGLGSGYSIQLFANYSTGEILAFRARNGDNRTWNKWNYVFHTGNKPTSTDVGALPITGGDLKGQLSFSFSQPRNGANHLIYNGDDNGVLACGYGYYQDRFDIHFYDIKGAWESNPLTIGRNGNTTVSGNLSGRAVYEGNTRVYSPNNPQPVSFEGYATQSWVLQNFVQNIDLTAPAEVGFRDGWGYPRGTDGAAMYNFNMVGGSSNVGNFIIRYMRKQVNNTWYVIN</sequence>
<accession>A0A7G2IQU5</accession>
<dbReference type="Proteomes" id="UP000019194">
    <property type="component" value="Unassembled WGS sequence"/>
</dbReference>
<evidence type="ECO:0000259" key="4">
    <source>
        <dbReference type="Pfam" id="PF12571"/>
    </source>
</evidence>
<dbReference type="InterPro" id="IPR022225">
    <property type="entry name" value="Phage_tail_fibre_N"/>
</dbReference>
<keyword evidence="2" id="KW-0945">Host-virus interaction</keyword>
<feature type="compositionally biased region" description="Polar residues" evidence="3">
    <location>
        <begin position="299"/>
        <end position="315"/>
    </location>
</feature>
<dbReference type="AlphaFoldDB" id="A0A7G2IQU5"/>
<name>A0A7G2IQU5_CITFR</name>
<feature type="region of interest" description="Disordered" evidence="3">
    <location>
        <begin position="283"/>
        <end position="315"/>
    </location>
</feature>
<feature type="domain" description="Phage tail fibre protein N-terminal" evidence="4">
    <location>
        <begin position="3"/>
        <end position="158"/>
    </location>
</feature>
<dbReference type="InterPro" id="IPR005068">
    <property type="entry name" value="Phage_lambda_Stf-r2"/>
</dbReference>
<evidence type="ECO:0000256" key="2">
    <source>
        <dbReference type="ARBA" id="ARBA00022581"/>
    </source>
</evidence>
<protein>
    <recommendedName>
        <fullName evidence="4">Phage tail fibre protein N-terminal domain-containing protein</fullName>
    </recommendedName>
</protein>
<dbReference type="RefSeq" id="WP_032950199.1">
    <property type="nucleotide sequence ID" value="NZ_CAYANS010000004.1"/>
</dbReference>
<feature type="compositionally biased region" description="Basic and acidic residues" evidence="3">
    <location>
        <begin position="287"/>
        <end position="298"/>
    </location>
</feature>
<evidence type="ECO:0000256" key="1">
    <source>
        <dbReference type="ARBA" id="ARBA00004328"/>
    </source>
</evidence>
<organism evidence="5 6">
    <name type="scientific">Citrobacter freundii</name>
    <dbReference type="NCBI Taxonomy" id="546"/>
    <lineage>
        <taxon>Bacteria</taxon>
        <taxon>Pseudomonadati</taxon>
        <taxon>Pseudomonadota</taxon>
        <taxon>Gammaproteobacteria</taxon>
        <taxon>Enterobacterales</taxon>
        <taxon>Enterobacteriaceae</taxon>
        <taxon>Citrobacter</taxon>
        <taxon>Citrobacter freundii complex</taxon>
    </lineage>
</organism>
<evidence type="ECO:0000313" key="6">
    <source>
        <dbReference type="Proteomes" id="UP000019194"/>
    </source>
</evidence>
<dbReference type="PANTHER" id="PTHR35191:SF1">
    <property type="entry name" value="PROPHAGE SIDE TAIL FIBER PROTEIN HOMOLOG STFQ-RELATED"/>
    <property type="match status" value="1"/>
</dbReference>
<dbReference type="Pfam" id="PF12571">
    <property type="entry name" value="Phage_tail_fib"/>
    <property type="match status" value="1"/>
</dbReference>
<evidence type="ECO:0000313" key="5">
    <source>
        <dbReference type="EMBL" id="CDL39062.1"/>
    </source>
</evidence>
<comment type="caution">
    <text evidence="5">The sequence shown here is derived from an EMBL/GenBank/DDBJ whole genome shotgun (WGS) entry which is preliminary data.</text>
</comment>
<dbReference type="GO" id="GO:0046718">
    <property type="term" value="P:symbiont entry into host cell"/>
    <property type="evidence" value="ECO:0007669"/>
    <property type="project" value="InterPro"/>
</dbReference>
<evidence type="ECO:0000256" key="3">
    <source>
        <dbReference type="SAM" id="MobiDB-lite"/>
    </source>
</evidence>